<feature type="region of interest" description="Disordered" evidence="1">
    <location>
        <begin position="33"/>
        <end position="55"/>
    </location>
</feature>
<proteinExistence type="predicted"/>
<dbReference type="PROSITE" id="PS51257">
    <property type="entry name" value="PROKAR_LIPOPROTEIN"/>
    <property type="match status" value="1"/>
</dbReference>
<organism evidence="2 3">
    <name type="scientific">Flavobacterium tagetis</name>
    <dbReference type="NCBI Taxonomy" id="2801336"/>
    <lineage>
        <taxon>Bacteria</taxon>
        <taxon>Pseudomonadati</taxon>
        <taxon>Bacteroidota</taxon>
        <taxon>Flavobacteriia</taxon>
        <taxon>Flavobacteriales</taxon>
        <taxon>Flavobacteriaceae</taxon>
        <taxon>Flavobacterium</taxon>
    </lineage>
</organism>
<evidence type="ECO:0008006" key="4">
    <source>
        <dbReference type="Google" id="ProtNLM"/>
    </source>
</evidence>
<dbReference type="Proteomes" id="UP000603728">
    <property type="component" value="Unassembled WGS sequence"/>
</dbReference>
<keyword evidence="3" id="KW-1185">Reference proteome</keyword>
<protein>
    <recommendedName>
        <fullName evidence="4">Carbohydrate-binding family V/XII</fullName>
    </recommendedName>
</protein>
<feature type="compositionally biased region" description="Gly residues" evidence="1">
    <location>
        <begin position="836"/>
        <end position="859"/>
    </location>
</feature>
<reference evidence="2 3" key="1">
    <citation type="submission" date="2021-01" db="EMBL/GenBank/DDBJ databases">
        <title>Genome seq and assembly of Flavobacterium sp. GN10.</title>
        <authorList>
            <person name="Chhetri G."/>
        </authorList>
    </citation>
    <scope>NUCLEOTIDE SEQUENCE [LARGE SCALE GENOMIC DNA]</scope>
    <source>
        <strain evidence="2 3">GN10</strain>
    </source>
</reference>
<name>A0ABS1KDW2_9FLAO</name>
<gene>
    <name evidence="2" type="ORF">JI750_12155</name>
</gene>
<feature type="region of interest" description="Disordered" evidence="1">
    <location>
        <begin position="832"/>
        <end position="859"/>
    </location>
</feature>
<evidence type="ECO:0000313" key="2">
    <source>
        <dbReference type="EMBL" id="MBL0737649.1"/>
    </source>
</evidence>
<dbReference type="EMBL" id="JAERSF010000002">
    <property type="protein sequence ID" value="MBL0737649.1"/>
    <property type="molecule type" value="Genomic_DNA"/>
</dbReference>
<comment type="caution">
    <text evidence="2">The sequence shown here is derived from an EMBL/GenBank/DDBJ whole genome shotgun (WGS) entry which is preliminary data.</text>
</comment>
<feature type="region of interest" description="Disordered" evidence="1">
    <location>
        <begin position="721"/>
        <end position="809"/>
    </location>
</feature>
<evidence type="ECO:0000313" key="3">
    <source>
        <dbReference type="Proteomes" id="UP000603728"/>
    </source>
</evidence>
<evidence type="ECO:0000256" key="1">
    <source>
        <dbReference type="SAM" id="MobiDB-lite"/>
    </source>
</evidence>
<sequence>MNNLTFKFMRNAFLIIGVCLSAILFSCKKDKNTEQSSSETGKSETADSTLIADRGWPREAENNGTKLVYYQPQVDDWKDFKEITARVAFSLTPKDGKQVLGVASLKAETLVDKDNRSAFIKNLQVTDVRFPALEEKKVPEMEKLFKETLPQSGDPISVDRILADLSHTKSPPKGIAAKNDPPAIFYSTNPSILLIVQGEPVLVPVEKTDIQYVVNTNWDLFFDKTTKDYYLLVENIWLTSKNVAGKWTKTTKLPSGLRHLPSGQNFDDVKKMIPPPSSGEAPEVFYSNKPAELIAINGSPKFVKIPGTKLLYIDNTENDVFADENKGQYYVLLSGRWFKSKELTGPWSYASNSLPADFAKIPKDSPRANVLSSIPGTQEANDAVMLSQVPTTAILKKSDAEAKVKVSYDGGTPQFKPIDGTKMQYASNTQEKIIKVGDLYYLCFQAVWFMSTSPNGPWKTCDSVPQEIYTIPPSSPVYNVTYVTQTTTDTTVESSATAGYLGAFIIGATFGAILSYGTGWYYPPYMYYGGLYPIYRPWPYAYGGGAVYNPWTGGYAAGRRVYGPYGAAGTSAWYNPATGRYGRSASVQGWYGGRTAASTYNPWTGNYARTNQGHNAYAQWGHSAATNGNQWAQTGHITTRRGTAIGYETSGGNKGVITHRRGGGTTIHTNNNLYAGHDGHVYKRDANGNWSHYNNGNGGWTQAGTLGSSKKAGEGIQNRANKGVGANGAGERIQRDNQGLGANGAGERIQRDNQGLGANGAGERMQRDNQNLGGETRMGDGIQRDNFPKADQTLGQPNKPLGDAGRPDVTHDLDRSAISRDRGEMQTRNFQNIQRSGGGFNGGGFGGGGFRGGGFRGRR</sequence>
<accession>A0ABS1KDW2</accession>